<keyword evidence="2" id="KW-1185">Reference proteome</keyword>
<dbReference type="Proteomes" id="UP000799777">
    <property type="component" value="Unassembled WGS sequence"/>
</dbReference>
<protein>
    <submittedName>
        <fullName evidence="1">Uncharacterized protein</fullName>
    </submittedName>
</protein>
<comment type="caution">
    <text evidence="1">The sequence shown here is derived from an EMBL/GenBank/DDBJ whole genome shotgun (WGS) entry which is preliminary data.</text>
</comment>
<gene>
    <name evidence="1" type="ORF">EK21DRAFT_77713</name>
</gene>
<dbReference type="CDD" id="cd18186">
    <property type="entry name" value="BTB_POZ_ZBTB_KLHL-like"/>
    <property type="match status" value="1"/>
</dbReference>
<dbReference type="AlphaFoldDB" id="A0A9P4LHV1"/>
<dbReference type="OrthoDB" id="3751173at2759"/>
<accession>A0A9P4LHV1</accession>
<sequence length="179" mass="20176">MGYCITYGLYPDPDDMDVINLAYLNLPESATLSRYFVTSTIYFWSPTKQTLESRKLEGLHKKFILDVMVAQAQRSQPPNKSETKASKLVPQLARHGLKNSCVFHEHLLTTEEDCRCRLANSKFIFEAILDGCAKDAEGNLSRASRSRFGHSVFEGGFKEATDGVVPLTDVTEQTFRVFL</sequence>
<evidence type="ECO:0000313" key="1">
    <source>
        <dbReference type="EMBL" id="KAF2024932.1"/>
    </source>
</evidence>
<name>A0A9P4LHV1_9PLEO</name>
<proteinExistence type="predicted"/>
<evidence type="ECO:0000313" key="2">
    <source>
        <dbReference type="Proteomes" id="UP000799777"/>
    </source>
</evidence>
<dbReference type="EMBL" id="ML978280">
    <property type="protein sequence ID" value="KAF2024932.1"/>
    <property type="molecule type" value="Genomic_DNA"/>
</dbReference>
<organism evidence="1 2">
    <name type="scientific">Setomelanomma holmii</name>
    <dbReference type="NCBI Taxonomy" id="210430"/>
    <lineage>
        <taxon>Eukaryota</taxon>
        <taxon>Fungi</taxon>
        <taxon>Dikarya</taxon>
        <taxon>Ascomycota</taxon>
        <taxon>Pezizomycotina</taxon>
        <taxon>Dothideomycetes</taxon>
        <taxon>Pleosporomycetidae</taxon>
        <taxon>Pleosporales</taxon>
        <taxon>Pleosporineae</taxon>
        <taxon>Phaeosphaeriaceae</taxon>
        <taxon>Setomelanomma</taxon>
    </lineage>
</organism>
<reference evidence="1" key="1">
    <citation type="journal article" date="2020" name="Stud. Mycol.">
        <title>101 Dothideomycetes genomes: a test case for predicting lifestyles and emergence of pathogens.</title>
        <authorList>
            <person name="Haridas S."/>
            <person name="Albert R."/>
            <person name="Binder M."/>
            <person name="Bloem J."/>
            <person name="Labutti K."/>
            <person name="Salamov A."/>
            <person name="Andreopoulos B."/>
            <person name="Baker S."/>
            <person name="Barry K."/>
            <person name="Bills G."/>
            <person name="Bluhm B."/>
            <person name="Cannon C."/>
            <person name="Castanera R."/>
            <person name="Culley D."/>
            <person name="Daum C."/>
            <person name="Ezra D."/>
            <person name="Gonzalez J."/>
            <person name="Henrissat B."/>
            <person name="Kuo A."/>
            <person name="Liang C."/>
            <person name="Lipzen A."/>
            <person name="Lutzoni F."/>
            <person name="Magnuson J."/>
            <person name="Mondo S."/>
            <person name="Nolan M."/>
            <person name="Ohm R."/>
            <person name="Pangilinan J."/>
            <person name="Park H.-J."/>
            <person name="Ramirez L."/>
            <person name="Alfaro M."/>
            <person name="Sun H."/>
            <person name="Tritt A."/>
            <person name="Yoshinaga Y."/>
            <person name="Zwiers L.-H."/>
            <person name="Turgeon B."/>
            <person name="Goodwin S."/>
            <person name="Spatafora J."/>
            <person name="Crous P."/>
            <person name="Grigoriev I."/>
        </authorList>
    </citation>
    <scope>NUCLEOTIDE SEQUENCE</scope>
    <source>
        <strain evidence="1">CBS 110217</strain>
    </source>
</reference>